<evidence type="ECO:0000259" key="11">
    <source>
        <dbReference type="Pfam" id="PF00133"/>
    </source>
</evidence>
<feature type="domain" description="Aminoacyl-tRNA synthetase class Ia" evidence="11">
    <location>
        <begin position="808"/>
        <end position="842"/>
    </location>
</feature>
<evidence type="ECO:0000313" key="14">
    <source>
        <dbReference type="EMBL" id="TRX37748.1"/>
    </source>
</evidence>
<dbReference type="InterPro" id="IPR014729">
    <property type="entry name" value="Rossmann-like_a/b/a_fold"/>
</dbReference>
<dbReference type="FunFam" id="3.40.50.620:FF:000060">
    <property type="entry name" value="Leucine--tRNA ligase"/>
    <property type="match status" value="1"/>
</dbReference>
<evidence type="ECO:0000256" key="3">
    <source>
        <dbReference type="ARBA" id="ARBA00022598"/>
    </source>
</evidence>
<dbReference type="HAMAP" id="MF_00049_B">
    <property type="entry name" value="Leu_tRNA_synth_B"/>
    <property type="match status" value="1"/>
</dbReference>
<dbReference type="OrthoDB" id="9810365at2"/>
<dbReference type="GO" id="GO:0005524">
    <property type="term" value="F:ATP binding"/>
    <property type="evidence" value="ECO:0007669"/>
    <property type="project" value="UniProtKB-UniRule"/>
</dbReference>
<dbReference type="FunFam" id="1.10.730.10:FF:000011">
    <property type="entry name" value="Leucine--tRNA ligase chloroplastic/mitochondrial"/>
    <property type="match status" value="1"/>
</dbReference>
<comment type="subcellular location">
    <subcellularLocation>
        <location evidence="9">Cytoplasm</location>
    </subcellularLocation>
</comment>
<comment type="caution">
    <text evidence="9">Lacks conserved residue(s) required for the propagation of feature annotation.</text>
</comment>
<accession>A0A553DY65</accession>
<dbReference type="EC" id="6.1.1.4" evidence="9"/>
<reference evidence="14 15" key="1">
    <citation type="submission" date="2019-07" db="EMBL/GenBank/DDBJ databases">
        <title>Novel species of Flavobacterium.</title>
        <authorList>
            <person name="Liu Q."/>
            <person name="Xin Y.-H."/>
        </authorList>
    </citation>
    <scope>NUCLEOTIDE SEQUENCE [LARGE SCALE GENOMIC DNA]</scope>
    <source>
        <strain evidence="14 15">LB1R34</strain>
    </source>
</reference>
<dbReference type="InterPro" id="IPR025709">
    <property type="entry name" value="Leu_tRNA-synth_edit"/>
</dbReference>
<keyword evidence="4 9" id="KW-0547">Nucleotide-binding</keyword>
<evidence type="ECO:0000256" key="7">
    <source>
        <dbReference type="ARBA" id="ARBA00023146"/>
    </source>
</evidence>
<feature type="domain" description="Leucyl-tRNA synthetase editing" evidence="13">
    <location>
        <begin position="288"/>
        <end position="478"/>
    </location>
</feature>
<proteinExistence type="inferred from homology"/>
<organism evidence="14 15">
    <name type="scientific">Flavobacterium restrictum</name>
    <dbReference type="NCBI Taxonomy" id="2594428"/>
    <lineage>
        <taxon>Bacteria</taxon>
        <taxon>Pseudomonadati</taxon>
        <taxon>Bacteroidota</taxon>
        <taxon>Flavobacteriia</taxon>
        <taxon>Flavobacteriales</taxon>
        <taxon>Flavobacteriaceae</taxon>
        <taxon>Flavobacterium</taxon>
    </lineage>
</organism>
<dbReference type="GO" id="GO:0004823">
    <property type="term" value="F:leucine-tRNA ligase activity"/>
    <property type="evidence" value="ECO:0007669"/>
    <property type="project" value="UniProtKB-UniRule"/>
</dbReference>
<keyword evidence="6 9" id="KW-0648">Protein biosynthesis</keyword>
<dbReference type="GO" id="GO:0005829">
    <property type="term" value="C:cytosol"/>
    <property type="evidence" value="ECO:0007669"/>
    <property type="project" value="TreeGrafter"/>
</dbReference>
<feature type="short sequence motif" description="'KMSKS' region" evidence="9">
    <location>
        <begin position="816"/>
        <end position="820"/>
    </location>
</feature>
<evidence type="ECO:0000259" key="13">
    <source>
        <dbReference type="Pfam" id="PF13603"/>
    </source>
</evidence>
<dbReference type="Gene3D" id="3.40.50.620">
    <property type="entry name" value="HUPs"/>
    <property type="match status" value="3"/>
</dbReference>
<feature type="domain" description="Aminoacyl-tRNA synthetase class Ia" evidence="11">
    <location>
        <begin position="11"/>
        <end position="155"/>
    </location>
</feature>
<feature type="domain" description="Methionyl/Valyl/Leucyl/Isoleucyl-tRNA synthetase anticodon-binding" evidence="12">
    <location>
        <begin position="893"/>
        <end position="1019"/>
    </location>
</feature>
<evidence type="ECO:0000256" key="8">
    <source>
        <dbReference type="ARBA" id="ARBA00047469"/>
    </source>
</evidence>
<protein>
    <recommendedName>
        <fullName evidence="9">Leucine--tRNA ligase</fullName>
        <ecNumber evidence="9">6.1.1.4</ecNumber>
    </recommendedName>
    <alternativeName>
        <fullName evidence="9">Leucyl-tRNA synthetase</fullName>
        <shortName evidence="9">LeuRS</shortName>
    </alternativeName>
</protein>
<dbReference type="SUPFAM" id="SSF47323">
    <property type="entry name" value="Anticodon-binding domain of a subclass of class I aminoacyl-tRNA synthetases"/>
    <property type="match status" value="1"/>
</dbReference>
<dbReference type="PANTHER" id="PTHR43740:SF2">
    <property type="entry name" value="LEUCINE--TRNA LIGASE, MITOCHONDRIAL"/>
    <property type="match status" value="1"/>
</dbReference>
<dbReference type="PROSITE" id="PS00178">
    <property type="entry name" value="AA_TRNA_LIGASE_I"/>
    <property type="match status" value="1"/>
</dbReference>
<evidence type="ECO:0000256" key="5">
    <source>
        <dbReference type="ARBA" id="ARBA00022840"/>
    </source>
</evidence>
<dbReference type="CDD" id="cd07958">
    <property type="entry name" value="Anticodon_Ia_Leu_BEm"/>
    <property type="match status" value="1"/>
</dbReference>
<keyword evidence="15" id="KW-1185">Reference proteome</keyword>
<dbReference type="Pfam" id="PF08264">
    <property type="entry name" value="Anticodon_1"/>
    <property type="match status" value="1"/>
</dbReference>
<dbReference type="InterPro" id="IPR001412">
    <property type="entry name" value="aa-tRNA-synth_I_CS"/>
</dbReference>
<evidence type="ECO:0000256" key="6">
    <source>
        <dbReference type="ARBA" id="ARBA00022917"/>
    </source>
</evidence>
<comment type="similarity">
    <text evidence="1 9 10">Belongs to the class-I aminoacyl-tRNA synthetase family.</text>
</comment>
<sequence length="1056" mass="119636">MKYNPNEIEDKWQEYWKTNKTFAAQNNSDKPKYYVLDMFPYPSGAGLHVGHPLGYIASDVYSRYKRHRGFNVLHPMGYDSFGLPAEQYAIQTGQRPEDTTSVNIDGGLDKEGNQIAGYRKQLDKIGFSFDWSREVRTSNPDYYKHTQWIFIQLFNSWYNKSTDKAEDISTLVSIFETEGNANVNAVCDDNIVTFSSSQWNALSSEDQQKILLQYRLTYLAETEVNWCPGLGTVLANDEIVNGVSERGGFPVIRKKMTQWSMRISAYAERLLQGLNDIDWSESIKESQRNWIGKSVGAMVSFNLKPRAKSQEPRAIEVFTTRPDTIFGVTFMTLAPEHELVAQITTPEQKSAVDAYIEKTAKRSERERMADVKTISGVFTGAYAEHPFTAAPIPVWIGDYVLAGYGTGAVMAVPCGDERDYAFASFFKGQNGMPEIKNIFDKDISESAFGAKEGFQLVDSDFLNGLGYKEATKKVIAALEEINQGKGKINYRLRDAVFSRQRYWGEPFPVYYVNGLPQMIDAKYLPIVLPEVEKYLPTEDGLPPLGNATIWAWDSVNNKVVETNLVDNKTIFPLELNTMPGWAGSSWYWMRYMDAHNESEFASKDALNYWESVDLYIGGSEHATGHLLYSRFWNKFLKDKGFAPTEEPFKKLINQGMILGLSAIVYRIEVSILGYFEILTNENGEEKIIFDGTEVDSIVKELFVSKEILAKTLGLKNLKEFGGGGFNKLFTKIPNKDELIIYIYDNFGFSEEIISDVINKRKKLLEIKAFPLSVDVGNVNLSDEISDLNVLKKWSGWENAKFLLDNNKLISERVVEKMSKSKYNVVTPDDICNEYGADTLRLYEMFLGPLEQAKPWNTAGISGVFGFLKKLWRLYFDENSGLIVNNDEPTKDNLKSLHKTIKKVAEDIEGFSFNTSVSQFMICVNELSTQNCHSRGILEPLAILISPYAPHIAEELWCQLSSPNPSEGGEKVLPKGYKGISEQPFPVFEAKHLVESEKEYPVSFNGKMRFTMVLPLDLTKEQIEEIVMNDERTIKQLDGKIPNKVIIVPAKIINLVG</sequence>
<dbReference type="SUPFAM" id="SSF50677">
    <property type="entry name" value="ValRS/IleRS/LeuRS editing domain"/>
    <property type="match status" value="1"/>
</dbReference>
<dbReference type="InterPro" id="IPR009008">
    <property type="entry name" value="Val/Leu/Ile-tRNA-synth_edit"/>
</dbReference>
<evidence type="ECO:0000256" key="2">
    <source>
        <dbReference type="ARBA" id="ARBA00022490"/>
    </source>
</evidence>
<name>A0A553DY65_9FLAO</name>
<dbReference type="GO" id="GO:0002161">
    <property type="term" value="F:aminoacyl-tRNA deacylase activity"/>
    <property type="evidence" value="ECO:0007669"/>
    <property type="project" value="InterPro"/>
</dbReference>
<evidence type="ECO:0000259" key="12">
    <source>
        <dbReference type="Pfam" id="PF08264"/>
    </source>
</evidence>
<comment type="caution">
    <text evidence="14">The sequence shown here is derived from an EMBL/GenBank/DDBJ whole genome shotgun (WGS) entry which is preliminary data.</text>
</comment>
<dbReference type="Pfam" id="PF00133">
    <property type="entry name" value="tRNA-synt_1"/>
    <property type="match status" value="2"/>
</dbReference>
<dbReference type="InterPro" id="IPR002300">
    <property type="entry name" value="aa-tRNA-synth_Ia"/>
</dbReference>
<dbReference type="FunFam" id="3.40.50.620:FF:000056">
    <property type="entry name" value="Leucine--tRNA ligase"/>
    <property type="match status" value="1"/>
</dbReference>
<evidence type="ECO:0000256" key="4">
    <source>
        <dbReference type="ARBA" id="ARBA00022741"/>
    </source>
</evidence>
<feature type="binding site" evidence="9">
    <location>
        <position position="819"/>
    </location>
    <ligand>
        <name>ATP</name>
        <dbReference type="ChEBI" id="CHEBI:30616"/>
    </ligand>
</feature>
<dbReference type="RefSeq" id="WP_144256932.1">
    <property type="nucleotide sequence ID" value="NZ_VJZT01000012.1"/>
</dbReference>
<keyword evidence="2 9" id="KW-0963">Cytoplasm</keyword>
<keyword evidence="5 9" id="KW-0067">ATP-binding</keyword>
<evidence type="ECO:0000256" key="1">
    <source>
        <dbReference type="ARBA" id="ARBA00005594"/>
    </source>
</evidence>
<dbReference type="SUPFAM" id="SSF52374">
    <property type="entry name" value="Nucleotidylyl transferase"/>
    <property type="match status" value="1"/>
</dbReference>
<dbReference type="InterPro" id="IPR002302">
    <property type="entry name" value="Leu-tRNA-ligase"/>
</dbReference>
<dbReference type="GO" id="GO:0006429">
    <property type="term" value="P:leucyl-tRNA aminoacylation"/>
    <property type="evidence" value="ECO:0007669"/>
    <property type="project" value="UniProtKB-UniRule"/>
</dbReference>
<keyword evidence="3 9" id="KW-0436">Ligase</keyword>
<evidence type="ECO:0000256" key="9">
    <source>
        <dbReference type="HAMAP-Rule" id="MF_00049"/>
    </source>
</evidence>
<dbReference type="PANTHER" id="PTHR43740">
    <property type="entry name" value="LEUCYL-TRNA SYNTHETASE"/>
    <property type="match status" value="1"/>
</dbReference>
<dbReference type="Proteomes" id="UP000316371">
    <property type="component" value="Unassembled WGS sequence"/>
</dbReference>
<dbReference type="InterPro" id="IPR009080">
    <property type="entry name" value="tRNAsynth_Ia_anticodon-bd"/>
</dbReference>
<dbReference type="InterPro" id="IPR013155">
    <property type="entry name" value="M/V/L/I-tRNA-synth_anticd-bd"/>
</dbReference>
<keyword evidence="7 9" id="KW-0030">Aminoacyl-tRNA synthetase</keyword>
<evidence type="ECO:0000313" key="15">
    <source>
        <dbReference type="Proteomes" id="UP000316371"/>
    </source>
</evidence>
<dbReference type="Gene3D" id="1.10.730.10">
    <property type="entry name" value="Isoleucyl-tRNA Synthetase, Domain 1"/>
    <property type="match status" value="1"/>
</dbReference>
<dbReference type="Pfam" id="PF13603">
    <property type="entry name" value="tRNA-synt_1_2"/>
    <property type="match status" value="1"/>
</dbReference>
<dbReference type="EMBL" id="VJZT01000012">
    <property type="protein sequence ID" value="TRX37748.1"/>
    <property type="molecule type" value="Genomic_DNA"/>
</dbReference>
<evidence type="ECO:0000256" key="10">
    <source>
        <dbReference type="RuleBase" id="RU363035"/>
    </source>
</evidence>
<dbReference type="PRINTS" id="PR00985">
    <property type="entry name" value="TRNASYNTHLEU"/>
</dbReference>
<dbReference type="AlphaFoldDB" id="A0A553DY65"/>
<gene>
    <name evidence="9" type="primary">leuS</name>
    <name evidence="14" type="ORF">FNW21_11680</name>
</gene>
<comment type="catalytic activity">
    <reaction evidence="8 9">
        <text>tRNA(Leu) + L-leucine + ATP = L-leucyl-tRNA(Leu) + AMP + diphosphate</text>
        <dbReference type="Rhea" id="RHEA:11688"/>
        <dbReference type="Rhea" id="RHEA-COMP:9613"/>
        <dbReference type="Rhea" id="RHEA-COMP:9622"/>
        <dbReference type="ChEBI" id="CHEBI:30616"/>
        <dbReference type="ChEBI" id="CHEBI:33019"/>
        <dbReference type="ChEBI" id="CHEBI:57427"/>
        <dbReference type="ChEBI" id="CHEBI:78442"/>
        <dbReference type="ChEBI" id="CHEBI:78494"/>
        <dbReference type="ChEBI" id="CHEBI:456215"/>
        <dbReference type="EC" id="6.1.1.4"/>
    </reaction>
</comment>